<dbReference type="GO" id="GO:0005737">
    <property type="term" value="C:cytoplasm"/>
    <property type="evidence" value="ECO:0007669"/>
    <property type="project" value="UniProtKB-SubCell"/>
</dbReference>
<dbReference type="Pfam" id="PF02212">
    <property type="entry name" value="GED"/>
    <property type="match status" value="1"/>
</dbReference>
<dbReference type="SMART" id="SM00053">
    <property type="entry name" value="DYNc"/>
    <property type="match status" value="1"/>
</dbReference>
<dbReference type="Pfam" id="PF01031">
    <property type="entry name" value="Dynamin_M"/>
    <property type="match status" value="1"/>
</dbReference>
<dbReference type="GO" id="GO:0005525">
    <property type="term" value="F:GTP binding"/>
    <property type="evidence" value="ECO:0007669"/>
    <property type="project" value="UniProtKB-KW"/>
</dbReference>
<evidence type="ECO:0000256" key="1">
    <source>
        <dbReference type="ARBA" id="ARBA00004496"/>
    </source>
</evidence>
<comment type="caution">
    <text evidence="7">The sequence shown here is derived from an EMBL/GenBank/DDBJ whole genome shotgun (WGS) entry which is preliminary data.</text>
</comment>
<evidence type="ECO:0000313" key="8">
    <source>
        <dbReference type="Proteomes" id="UP001059041"/>
    </source>
</evidence>
<dbReference type="GO" id="GO:0003924">
    <property type="term" value="F:GTPase activity"/>
    <property type="evidence" value="ECO:0007669"/>
    <property type="project" value="InterPro"/>
</dbReference>
<sequence length="458" mass="53253">IKILIFKYIEKTETLNMVVVPCNIDIATTEALKMAQEVDPDGKRTVAILTKPDLIDKGTEQNILDIVQNKVIPLSKGYIMVKCRGQKQIDEKMSLDRAIQMEADFFKNHEVFSCLMNEDKATVKFLSAKLSQFLVDHIKKSLPLLSEKIKRQIWDLKSELKGCELGPPLDPQEAKIFLITTLTGFNEMIKDLSLGELIDGELMNRELNCEDNLMGQLRAEFKNWNDNLEQTKESFHKSIGKFKDHSQKCRGRELPGFSNYKVVEKFLQECLKNLKDPAIESLRVTKDIIHKQFTKVSHQCFQNYPYLLNVTKNKIDNIHLKQQAKAEQRILEQFEMENLIFTQDAIYKKILYEISKPDEKYLEEKLPVFDNKSMYPEMLQAYYQIVVQRMADQVPMLILYFMLRETARLLCTEILSLMDGAHVNELLCEDSDVGRKRIEIQTRLDRLNIAQERISNSV</sequence>
<dbReference type="PRINTS" id="PR00195">
    <property type="entry name" value="DYNAMIN"/>
</dbReference>
<dbReference type="SUPFAM" id="SSF52540">
    <property type="entry name" value="P-loop containing nucleoside triphosphate hydrolases"/>
    <property type="match status" value="1"/>
</dbReference>
<protein>
    <submittedName>
        <fullName evidence="7">Interferon-induced GTP-binding protein Mx-like</fullName>
    </submittedName>
</protein>
<reference evidence="7" key="1">
    <citation type="submission" date="2021-02" db="EMBL/GenBank/DDBJ databases">
        <title>Comparative genomics reveals that relaxation of natural selection precedes convergent phenotypic evolution of cavefish.</title>
        <authorList>
            <person name="Peng Z."/>
        </authorList>
    </citation>
    <scope>NUCLEOTIDE SEQUENCE</scope>
    <source>
        <tissue evidence="7">Muscle</tissue>
    </source>
</reference>
<dbReference type="GO" id="GO:0005886">
    <property type="term" value="C:plasma membrane"/>
    <property type="evidence" value="ECO:0007669"/>
    <property type="project" value="TreeGrafter"/>
</dbReference>
<dbReference type="InterPro" id="IPR045063">
    <property type="entry name" value="Dynamin_N"/>
</dbReference>
<dbReference type="InterPro" id="IPR027417">
    <property type="entry name" value="P-loop_NTPase"/>
</dbReference>
<dbReference type="Gene3D" id="3.40.50.300">
    <property type="entry name" value="P-loop containing nucleotide triphosphate hydrolases"/>
    <property type="match status" value="1"/>
</dbReference>
<dbReference type="PROSITE" id="PS51388">
    <property type="entry name" value="GED"/>
    <property type="match status" value="1"/>
</dbReference>
<evidence type="ECO:0000259" key="6">
    <source>
        <dbReference type="PROSITE" id="PS51718"/>
    </source>
</evidence>
<name>A0A9W7T516_TRIRA</name>
<accession>A0A9W7T516</accession>
<dbReference type="PANTHER" id="PTHR11566:SF225">
    <property type="entry name" value="INTERFERON-INDUCED GTP-BINDING PROTEIN MX-RELATED"/>
    <property type="match status" value="1"/>
</dbReference>
<evidence type="ECO:0000256" key="2">
    <source>
        <dbReference type="ARBA" id="ARBA00022490"/>
    </source>
</evidence>
<dbReference type="Pfam" id="PF00350">
    <property type="entry name" value="Dynamin_N"/>
    <property type="match status" value="1"/>
</dbReference>
<proteinExistence type="predicted"/>
<feature type="domain" description="Dynamin-type G" evidence="6">
    <location>
        <begin position="1"/>
        <end position="143"/>
    </location>
</feature>
<comment type="subcellular location">
    <subcellularLocation>
        <location evidence="1">Cytoplasm</location>
    </subcellularLocation>
</comment>
<dbReference type="GO" id="GO:0051607">
    <property type="term" value="P:defense response to virus"/>
    <property type="evidence" value="ECO:0007669"/>
    <property type="project" value="TreeGrafter"/>
</dbReference>
<dbReference type="GO" id="GO:0008017">
    <property type="term" value="F:microtubule binding"/>
    <property type="evidence" value="ECO:0007669"/>
    <property type="project" value="TreeGrafter"/>
</dbReference>
<gene>
    <name evidence="7" type="ORF">IRJ41_000931</name>
</gene>
<dbReference type="GO" id="GO:0098793">
    <property type="term" value="C:presynapse"/>
    <property type="evidence" value="ECO:0007669"/>
    <property type="project" value="GOC"/>
</dbReference>
<dbReference type="InterPro" id="IPR003130">
    <property type="entry name" value="GED"/>
</dbReference>
<evidence type="ECO:0000256" key="4">
    <source>
        <dbReference type="ARBA" id="ARBA00023134"/>
    </source>
</evidence>
<dbReference type="InterPro" id="IPR020850">
    <property type="entry name" value="GED_dom"/>
</dbReference>
<dbReference type="GO" id="GO:0016185">
    <property type="term" value="P:synaptic vesicle budding from presynaptic endocytic zone membrane"/>
    <property type="evidence" value="ECO:0007669"/>
    <property type="project" value="TreeGrafter"/>
</dbReference>
<feature type="non-terminal residue" evidence="7">
    <location>
        <position position="1"/>
    </location>
</feature>
<dbReference type="Gene3D" id="1.20.120.1240">
    <property type="entry name" value="Dynamin, middle domain"/>
    <property type="match status" value="1"/>
</dbReference>
<dbReference type="InterPro" id="IPR030381">
    <property type="entry name" value="G_DYNAMIN_dom"/>
</dbReference>
<dbReference type="GO" id="GO:0005634">
    <property type="term" value="C:nucleus"/>
    <property type="evidence" value="ECO:0007669"/>
    <property type="project" value="TreeGrafter"/>
</dbReference>
<dbReference type="PROSITE" id="PS51718">
    <property type="entry name" value="G_DYNAMIN_2"/>
    <property type="match status" value="1"/>
</dbReference>
<feature type="domain" description="GED" evidence="5">
    <location>
        <begin position="372"/>
        <end position="458"/>
    </location>
</feature>
<evidence type="ECO:0000256" key="3">
    <source>
        <dbReference type="ARBA" id="ARBA00022741"/>
    </source>
</evidence>
<dbReference type="InterPro" id="IPR001401">
    <property type="entry name" value="Dynamin_GTPase"/>
</dbReference>
<dbReference type="EMBL" id="JAFHDT010000253">
    <property type="protein sequence ID" value="KAI7790058.1"/>
    <property type="molecule type" value="Genomic_DNA"/>
</dbReference>
<organism evidence="7 8">
    <name type="scientific">Triplophysa rosa</name>
    <name type="common">Cave loach</name>
    <dbReference type="NCBI Taxonomy" id="992332"/>
    <lineage>
        <taxon>Eukaryota</taxon>
        <taxon>Metazoa</taxon>
        <taxon>Chordata</taxon>
        <taxon>Craniata</taxon>
        <taxon>Vertebrata</taxon>
        <taxon>Euteleostomi</taxon>
        <taxon>Actinopterygii</taxon>
        <taxon>Neopterygii</taxon>
        <taxon>Teleostei</taxon>
        <taxon>Ostariophysi</taxon>
        <taxon>Cypriniformes</taxon>
        <taxon>Nemacheilidae</taxon>
        <taxon>Triplophysa</taxon>
    </lineage>
</organism>
<keyword evidence="8" id="KW-1185">Reference proteome</keyword>
<evidence type="ECO:0000259" key="5">
    <source>
        <dbReference type="PROSITE" id="PS51388"/>
    </source>
</evidence>
<dbReference type="AlphaFoldDB" id="A0A9W7T516"/>
<dbReference type="Proteomes" id="UP001059041">
    <property type="component" value="Unassembled WGS sequence"/>
</dbReference>
<evidence type="ECO:0000313" key="7">
    <source>
        <dbReference type="EMBL" id="KAI7790058.1"/>
    </source>
</evidence>
<dbReference type="InterPro" id="IPR022812">
    <property type="entry name" value="Dynamin"/>
</dbReference>
<dbReference type="GO" id="GO:0031623">
    <property type="term" value="P:receptor internalization"/>
    <property type="evidence" value="ECO:0007669"/>
    <property type="project" value="TreeGrafter"/>
</dbReference>
<keyword evidence="2" id="KW-0963">Cytoplasm</keyword>
<dbReference type="PANTHER" id="PTHR11566">
    <property type="entry name" value="DYNAMIN"/>
    <property type="match status" value="1"/>
</dbReference>
<keyword evidence="3" id="KW-0547">Nucleotide-binding</keyword>
<dbReference type="SMART" id="SM00302">
    <property type="entry name" value="GED"/>
    <property type="match status" value="1"/>
</dbReference>
<keyword evidence="4" id="KW-0342">GTP-binding</keyword>
<dbReference type="GO" id="GO:0005874">
    <property type="term" value="C:microtubule"/>
    <property type="evidence" value="ECO:0007669"/>
    <property type="project" value="TreeGrafter"/>
</dbReference>
<dbReference type="InterPro" id="IPR000375">
    <property type="entry name" value="Dynamin_stalk"/>
</dbReference>